<keyword evidence="1" id="KW-0812">Transmembrane</keyword>
<dbReference type="GeneID" id="70577964"/>
<protein>
    <submittedName>
        <fullName evidence="4">Membrane protein</fullName>
    </submittedName>
</protein>
<evidence type="ECO:0000313" key="2">
    <source>
        <dbReference type="EMBL" id="NOH15300.1"/>
    </source>
</evidence>
<reference evidence="3 5" key="1">
    <citation type="submission" date="2016-10" db="EMBL/GenBank/DDBJ databases">
        <authorList>
            <person name="Varghese N."/>
            <person name="Submissions S."/>
        </authorList>
    </citation>
    <scope>NUCLEOTIDE SEQUENCE [LARGE SCALE GENOMIC DNA]</scope>
    <source>
        <strain evidence="3 5">NLAE-zl-C224</strain>
    </source>
</reference>
<keyword evidence="1" id="KW-1133">Transmembrane helix</keyword>
<reference evidence="2 7" key="3">
    <citation type="submission" date="2020-05" db="EMBL/GenBank/DDBJ databases">
        <title>Draft genome sequence of Clostridium cochlearium strain AGROS13 isolated from a sheep dairy farm in New Zealand.</title>
        <authorList>
            <person name="Gupta T.B."/>
            <person name="Jauregui R."/>
            <person name="Risson A.N."/>
            <person name="Brightwell G."/>
            <person name="Maclean P."/>
        </authorList>
    </citation>
    <scope>NUCLEOTIDE SEQUENCE [LARGE SCALE GENOMIC DNA]</scope>
    <source>
        <strain evidence="2 7">AGROS13</strain>
    </source>
</reference>
<evidence type="ECO:0000313" key="7">
    <source>
        <dbReference type="Proteomes" id="UP000528432"/>
    </source>
</evidence>
<evidence type="ECO:0000313" key="5">
    <source>
        <dbReference type="Proteomes" id="UP000198811"/>
    </source>
</evidence>
<dbReference type="OrthoDB" id="1912764at2"/>
<evidence type="ECO:0000256" key="1">
    <source>
        <dbReference type="SAM" id="Phobius"/>
    </source>
</evidence>
<keyword evidence="1" id="KW-0472">Membrane</keyword>
<dbReference type="Proteomes" id="UP000250223">
    <property type="component" value="Unassembled WGS sequence"/>
</dbReference>
<accession>A0A240AVS3</accession>
<keyword evidence="5" id="KW-1185">Reference proteome</keyword>
<reference evidence="4 6" key="2">
    <citation type="submission" date="2018-06" db="EMBL/GenBank/DDBJ databases">
        <authorList>
            <consortium name="Pathogen Informatics"/>
            <person name="Doyle S."/>
        </authorList>
    </citation>
    <scope>NUCLEOTIDE SEQUENCE [LARGE SCALE GENOMIC DNA]</scope>
    <source>
        <strain evidence="4 6">NCTC13028</strain>
    </source>
</reference>
<feature type="transmembrane region" description="Helical" evidence="1">
    <location>
        <begin position="7"/>
        <end position="31"/>
    </location>
</feature>
<dbReference type="EMBL" id="JABFIF010000002">
    <property type="protein sequence ID" value="NOH15300.1"/>
    <property type="molecule type" value="Genomic_DNA"/>
</dbReference>
<dbReference type="EMBL" id="UAWC01000028">
    <property type="protein sequence ID" value="SQB37161.1"/>
    <property type="molecule type" value="Genomic_DNA"/>
</dbReference>
<organism evidence="4 6">
    <name type="scientific">Clostridium cochlearium</name>
    <dbReference type="NCBI Taxonomy" id="1494"/>
    <lineage>
        <taxon>Bacteria</taxon>
        <taxon>Bacillati</taxon>
        <taxon>Bacillota</taxon>
        <taxon>Clostridia</taxon>
        <taxon>Eubacteriales</taxon>
        <taxon>Clostridiaceae</taxon>
        <taxon>Clostridium</taxon>
    </lineage>
</organism>
<dbReference type="Proteomes" id="UP000528432">
    <property type="component" value="Unassembled WGS sequence"/>
</dbReference>
<gene>
    <name evidence="2" type="ORF">HMJ28_02635</name>
    <name evidence="4" type="ORF">NCTC13028_02607</name>
    <name evidence="3" type="ORF">SAMN05216497_102116</name>
</gene>
<dbReference type="EMBL" id="FNGL01000002">
    <property type="protein sequence ID" value="SDK90635.1"/>
    <property type="molecule type" value="Genomic_DNA"/>
</dbReference>
<evidence type="ECO:0000313" key="6">
    <source>
        <dbReference type="Proteomes" id="UP000250223"/>
    </source>
</evidence>
<feature type="transmembrane region" description="Helical" evidence="1">
    <location>
        <begin position="37"/>
        <end position="56"/>
    </location>
</feature>
<evidence type="ECO:0000313" key="4">
    <source>
        <dbReference type="EMBL" id="SQB37161.1"/>
    </source>
</evidence>
<proteinExistence type="predicted"/>
<name>A0A240AVS3_CLOCO</name>
<feature type="transmembrane region" description="Helical" evidence="1">
    <location>
        <begin position="68"/>
        <end position="86"/>
    </location>
</feature>
<dbReference type="RefSeq" id="WP_089863505.1">
    <property type="nucleotide sequence ID" value="NZ_CP173238.1"/>
</dbReference>
<evidence type="ECO:0000313" key="3">
    <source>
        <dbReference type="EMBL" id="SDK90635.1"/>
    </source>
</evidence>
<dbReference type="STRING" id="1494.SAMN05216497_102116"/>
<sequence>MKKTIGFLGWISVFITTIALILTILTTYQFLYVKYFNSYYTLQWCISLTMFIWAIKLIDFKTKAFNKIYPIMCIFFAVGTMFFIFMKVY</sequence>
<dbReference type="AlphaFoldDB" id="A0A240AVS3"/>
<dbReference type="Proteomes" id="UP000198811">
    <property type="component" value="Unassembled WGS sequence"/>
</dbReference>